<feature type="region of interest" description="Disordered" evidence="1">
    <location>
        <begin position="164"/>
        <end position="183"/>
    </location>
</feature>
<dbReference type="SUPFAM" id="SSF52200">
    <property type="entry name" value="Toll/Interleukin receptor TIR domain"/>
    <property type="match status" value="1"/>
</dbReference>
<protein>
    <recommendedName>
        <fullName evidence="2">TIR domain-containing protein</fullName>
    </recommendedName>
</protein>
<reference evidence="3 4" key="1">
    <citation type="submission" date="2016-06" db="EMBL/GenBank/DDBJ databases">
        <authorList>
            <person name="Kjaerup R.B."/>
            <person name="Dalgaard T.S."/>
            <person name="Juul-Madsen H.R."/>
        </authorList>
    </citation>
    <scope>NUCLEOTIDE SEQUENCE [LARGE SCALE GENOMIC DNA]</scope>
    <source>
        <strain evidence="3 4">1276495.2</strain>
    </source>
</reference>
<feature type="domain" description="TIR" evidence="2">
    <location>
        <begin position="5"/>
        <end position="135"/>
    </location>
</feature>
<evidence type="ECO:0000259" key="2">
    <source>
        <dbReference type="PROSITE" id="PS50104"/>
    </source>
</evidence>
<name>A0A1A3KQ54_MYCAS</name>
<proteinExistence type="predicted"/>
<accession>A0A1A3KQ54</accession>
<evidence type="ECO:0000313" key="3">
    <source>
        <dbReference type="EMBL" id="OBJ86508.1"/>
    </source>
</evidence>
<sequence>MADHEDFQVFISWSGPLAKSIASALDNWLPTMFDHIDVWFSDTDIPAGTAWFGDIQQRLNSSDYGIVVVTTENLNRPWMNFESGALSKKLKQDVARVTPVLVNFTDITQLTGHPLQQYNAVLLDEDGIRKLCDSIARSAGRNTASVMLRFRNMWPDLEAEIDKAKKSAGTQPEPPDVSEPEVLESLSASVRSLESTVARLVRNYVAPSSPTVVRQPARRPASPVNNINRVVMQVAEIVGRYRHAGMKDVNFLEDGSAEVAVGLAGPELTEVELAEIQAAVGSLPVPITIVEFDYWQ</sequence>
<dbReference type="InterPro" id="IPR035897">
    <property type="entry name" value="Toll_tir_struct_dom_sf"/>
</dbReference>
<gene>
    <name evidence="3" type="ORF">A5640_11120</name>
</gene>
<dbReference type="Pfam" id="PF13676">
    <property type="entry name" value="TIR_2"/>
    <property type="match status" value="1"/>
</dbReference>
<dbReference type="Proteomes" id="UP000093925">
    <property type="component" value="Unassembled WGS sequence"/>
</dbReference>
<evidence type="ECO:0000256" key="1">
    <source>
        <dbReference type="SAM" id="MobiDB-lite"/>
    </source>
</evidence>
<dbReference type="EMBL" id="LZLM01000059">
    <property type="protein sequence ID" value="OBJ86508.1"/>
    <property type="molecule type" value="Genomic_DNA"/>
</dbReference>
<dbReference type="Gene3D" id="3.40.50.10140">
    <property type="entry name" value="Toll/interleukin-1 receptor homology (TIR) domain"/>
    <property type="match status" value="1"/>
</dbReference>
<comment type="caution">
    <text evidence="3">The sequence shown here is derived from an EMBL/GenBank/DDBJ whole genome shotgun (WGS) entry which is preliminary data.</text>
</comment>
<organism evidence="3 4">
    <name type="scientific">Mycobacterium asiaticum</name>
    <dbReference type="NCBI Taxonomy" id="1790"/>
    <lineage>
        <taxon>Bacteria</taxon>
        <taxon>Bacillati</taxon>
        <taxon>Actinomycetota</taxon>
        <taxon>Actinomycetes</taxon>
        <taxon>Mycobacteriales</taxon>
        <taxon>Mycobacteriaceae</taxon>
        <taxon>Mycobacterium</taxon>
    </lineage>
</organism>
<dbReference type="RefSeq" id="WP_065139827.1">
    <property type="nucleotide sequence ID" value="NZ_LZLM01000059.1"/>
</dbReference>
<dbReference type="PROSITE" id="PS50104">
    <property type="entry name" value="TIR"/>
    <property type="match status" value="1"/>
</dbReference>
<dbReference type="AlphaFoldDB" id="A0A1A3KQ54"/>
<dbReference type="InterPro" id="IPR000157">
    <property type="entry name" value="TIR_dom"/>
</dbReference>
<dbReference type="GO" id="GO:0007165">
    <property type="term" value="P:signal transduction"/>
    <property type="evidence" value="ECO:0007669"/>
    <property type="project" value="InterPro"/>
</dbReference>
<evidence type="ECO:0000313" key="4">
    <source>
        <dbReference type="Proteomes" id="UP000093925"/>
    </source>
</evidence>